<accession>W7D8D6</accession>
<gene>
    <name evidence="12" type="primary">ilvA</name>
    <name evidence="14" type="ORF">BCAMP_02470</name>
</gene>
<dbReference type="GO" id="GO:0003941">
    <property type="term" value="F:L-serine ammonia-lyase activity"/>
    <property type="evidence" value="ECO:0007669"/>
    <property type="project" value="TreeGrafter"/>
</dbReference>
<sequence>MTTVMHATNIEEAAEQLAGVVRHTPLEYDPYLSQKYDCRVYLKREDLQIVRSFKLRGAYYAISQLSDQQRAQGVTCASAGNHAQGVAYTCDRLKMKAVIFMPVTTPNQKVAQVKFFGGSDIEIKLVGDTFDACSEAAQAYTAQEGMTFVPPFDSENIIAGQGTVAVEILGDAPDPIDYVIATIGGGGLIAGLGSYFKAKSPQTKVIGVEPLGAASMKSARAAGQVVKLPKIDKFVDGAAVAEVGKITFDYCQTVVDDVLTVHEGQVCTTLIEMYTKLAIVAEPAGAMSVAGLEQMRAEIKGKTVVCVVSGGNNDINRMKEMEERSLMFEGLQHYFIVNFPQRPGALKEFVSQVLGPNDDITKFEYTKKVNRGQGPVIIGVLLGQTNDYAAMIERLQVFDPQYMSVNDNAMLYNLLV</sequence>
<keyword evidence="10 12" id="KW-0100">Branched-chain amino acid biosynthesis</keyword>
<dbReference type="PROSITE" id="PS51672">
    <property type="entry name" value="ACT_LIKE"/>
    <property type="match status" value="1"/>
</dbReference>
<dbReference type="Pfam" id="PF00585">
    <property type="entry name" value="Thr_dehydrat_C"/>
    <property type="match status" value="1"/>
</dbReference>
<evidence type="ECO:0000256" key="9">
    <source>
        <dbReference type="ARBA" id="ARBA00023239"/>
    </source>
</evidence>
<dbReference type="InterPro" id="IPR038110">
    <property type="entry name" value="TD_ACT-like_sf"/>
</dbReference>
<keyword evidence="6 12" id="KW-0028">Amino-acid biosynthesis</keyword>
<dbReference type="InterPro" id="IPR036052">
    <property type="entry name" value="TrpB-like_PALP_sf"/>
</dbReference>
<name>W7D8D6_9LIST</name>
<evidence type="ECO:0000256" key="11">
    <source>
        <dbReference type="ARBA" id="ARBA00025527"/>
    </source>
</evidence>
<dbReference type="EC" id="4.3.1.19" evidence="12"/>
<dbReference type="GO" id="GO:0004794">
    <property type="term" value="F:threonine deaminase activity"/>
    <property type="evidence" value="ECO:0007669"/>
    <property type="project" value="UniProtKB-UniRule"/>
</dbReference>
<evidence type="ECO:0000256" key="6">
    <source>
        <dbReference type="ARBA" id="ARBA00022605"/>
    </source>
</evidence>
<evidence type="ECO:0000256" key="4">
    <source>
        <dbReference type="ARBA" id="ARBA00010869"/>
    </source>
</evidence>
<evidence type="ECO:0000256" key="3">
    <source>
        <dbReference type="ARBA" id="ARBA00004810"/>
    </source>
</evidence>
<feature type="domain" description="ACT-like" evidence="13">
    <location>
        <begin position="333"/>
        <end position="407"/>
    </location>
</feature>
<dbReference type="InterPro" id="IPR045865">
    <property type="entry name" value="ACT-like_dom_sf"/>
</dbReference>
<evidence type="ECO:0000256" key="1">
    <source>
        <dbReference type="ARBA" id="ARBA00001274"/>
    </source>
</evidence>
<evidence type="ECO:0000256" key="8">
    <source>
        <dbReference type="ARBA" id="ARBA00022898"/>
    </source>
</evidence>
<comment type="catalytic activity">
    <reaction evidence="1 12">
        <text>L-threonine = 2-oxobutanoate + NH4(+)</text>
        <dbReference type="Rhea" id="RHEA:22108"/>
        <dbReference type="ChEBI" id="CHEBI:16763"/>
        <dbReference type="ChEBI" id="CHEBI:28938"/>
        <dbReference type="ChEBI" id="CHEBI:57926"/>
        <dbReference type="EC" id="4.3.1.19"/>
    </reaction>
</comment>
<dbReference type="Proteomes" id="UP000019243">
    <property type="component" value="Unassembled WGS sequence"/>
</dbReference>
<organism evidence="14 15">
    <name type="scientific">Brochothrix campestris FSL F6-1037</name>
    <dbReference type="NCBI Taxonomy" id="1265861"/>
    <lineage>
        <taxon>Bacteria</taxon>
        <taxon>Bacillati</taxon>
        <taxon>Bacillota</taxon>
        <taxon>Bacilli</taxon>
        <taxon>Bacillales</taxon>
        <taxon>Listeriaceae</taxon>
        <taxon>Brochothrix</taxon>
    </lineage>
</organism>
<dbReference type="InterPro" id="IPR011820">
    <property type="entry name" value="IlvA"/>
</dbReference>
<dbReference type="OrthoDB" id="9811476at2"/>
<proteinExistence type="inferred from homology"/>
<dbReference type="STRING" id="1265861.BCAMP_02470"/>
<keyword evidence="8 12" id="KW-0663">Pyridoxal phosphate</keyword>
<dbReference type="CDD" id="cd01562">
    <property type="entry name" value="Thr-dehyd"/>
    <property type="match status" value="1"/>
</dbReference>
<dbReference type="GO" id="GO:0006567">
    <property type="term" value="P:L-threonine catabolic process"/>
    <property type="evidence" value="ECO:0007669"/>
    <property type="project" value="TreeGrafter"/>
</dbReference>
<dbReference type="PANTHER" id="PTHR48078:SF11">
    <property type="entry name" value="THREONINE DEHYDRATASE, MITOCHONDRIAL"/>
    <property type="match status" value="1"/>
</dbReference>
<dbReference type="Pfam" id="PF00291">
    <property type="entry name" value="PALP"/>
    <property type="match status" value="1"/>
</dbReference>
<comment type="function">
    <text evidence="11 12">Catalyzes the anaerobic formation of alpha-ketobutyrate and ammonia from threonine in a two-step reaction. The first step involved a dehydration of threonine and a production of enamine intermediates (aminocrotonate), which tautomerizes to its imine form (iminobutyrate). Both intermediates are unstable and short-lived. The second step is the nonenzymatic hydrolysis of the enamine/imine intermediates to form 2-ketobutyrate and free ammonia. In the low water environment of the cell, the second step is accelerated by RidA.</text>
</comment>
<dbReference type="PANTHER" id="PTHR48078">
    <property type="entry name" value="THREONINE DEHYDRATASE, MITOCHONDRIAL-RELATED"/>
    <property type="match status" value="1"/>
</dbReference>
<evidence type="ECO:0000313" key="15">
    <source>
        <dbReference type="Proteomes" id="UP000019243"/>
    </source>
</evidence>
<keyword evidence="15" id="KW-1185">Reference proteome</keyword>
<dbReference type="SUPFAM" id="SSF55021">
    <property type="entry name" value="ACT-like"/>
    <property type="match status" value="1"/>
</dbReference>
<dbReference type="GO" id="GO:0009097">
    <property type="term" value="P:isoleucine biosynthetic process"/>
    <property type="evidence" value="ECO:0007669"/>
    <property type="project" value="UniProtKB-UniRule"/>
</dbReference>
<comment type="similarity">
    <text evidence="4 12">Belongs to the serine/threonine dehydratase family.</text>
</comment>
<protein>
    <recommendedName>
        <fullName evidence="12">L-threonine dehydratase</fullName>
        <ecNumber evidence="12">4.3.1.19</ecNumber>
    </recommendedName>
    <alternativeName>
        <fullName evidence="12">Threonine deaminase</fullName>
    </alternativeName>
</protein>
<evidence type="ECO:0000259" key="13">
    <source>
        <dbReference type="PROSITE" id="PS51672"/>
    </source>
</evidence>
<dbReference type="Gene3D" id="3.40.1020.10">
    <property type="entry name" value="Biosynthetic Threonine Deaminase, Domain 3"/>
    <property type="match status" value="1"/>
</dbReference>
<reference evidence="14 15" key="1">
    <citation type="submission" date="2012-12" db="EMBL/GenBank/DDBJ databases">
        <title>Novel taxa of Listeriaceae from agricultural environments in the United States.</title>
        <authorList>
            <person name="den Bakker H.C."/>
            <person name="Allred A."/>
            <person name="Warchocki S."/>
            <person name="Wright E.M."/>
            <person name="Burrell A."/>
            <person name="Nightingale K.K."/>
            <person name="Kephart D."/>
            <person name="Wiedmann M."/>
        </authorList>
    </citation>
    <scope>NUCLEOTIDE SEQUENCE [LARGE SCALE GENOMIC DNA]</scope>
    <source>
        <strain evidence="14 15">FSL F6-1037</strain>
    </source>
</reference>
<dbReference type="GO" id="GO:0030170">
    <property type="term" value="F:pyridoxal phosphate binding"/>
    <property type="evidence" value="ECO:0007669"/>
    <property type="project" value="InterPro"/>
</dbReference>
<keyword evidence="9 12" id="KW-0456">Lyase</keyword>
<dbReference type="InterPro" id="IPR000634">
    <property type="entry name" value="Ser/Thr_deHydtase_PyrdxlP-BS"/>
</dbReference>
<comment type="cofactor">
    <cofactor evidence="2 12">
        <name>pyridoxal 5'-phosphate</name>
        <dbReference type="ChEBI" id="CHEBI:597326"/>
    </cofactor>
</comment>
<dbReference type="PATRIC" id="fig|1265861.3.peg.481"/>
<dbReference type="NCBIfam" id="NF006390">
    <property type="entry name" value="PRK08639.1"/>
    <property type="match status" value="1"/>
</dbReference>
<evidence type="ECO:0000256" key="7">
    <source>
        <dbReference type="ARBA" id="ARBA00022624"/>
    </source>
</evidence>
<dbReference type="InterPro" id="IPR050147">
    <property type="entry name" value="Ser/Thr_Dehydratase"/>
</dbReference>
<dbReference type="GO" id="GO:0006565">
    <property type="term" value="P:L-serine catabolic process"/>
    <property type="evidence" value="ECO:0007669"/>
    <property type="project" value="TreeGrafter"/>
</dbReference>
<dbReference type="UniPathway" id="UPA00047">
    <property type="reaction ID" value="UER00054"/>
</dbReference>
<dbReference type="FunFam" id="3.40.50.1100:FF:000005">
    <property type="entry name" value="Threonine dehydratase catabolic"/>
    <property type="match status" value="1"/>
</dbReference>
<dbReference type="InterPro" id="IPR001926">
    <property type="entry name" value="TrpB-like_PALP"/>
</dbReference>
<evidence type="ECO:0000313" key="14">
    <source>
        <dbReference type="EMBL" id="EUJ41713.1"/>
    </source>
</evidence>
<comment type="caution">
    <text evidence="14">The sequence shown here is derived from an EMBL/GenBank/DDBJ whole genome shotgun (WGS) entry which is preliminary data.</text>
</comment>
<dbReference type="RefSeq" id="WP_156921096.1">
    <property type="nucleotide sequence ID" value="NZ_AODH01000009.1"/>
</dbReference>
<dbReference type="InterPro" id="IPR001721">
    <property type="entry name" value="TD_ACT-like"/>
</dbReference>
<dbReference type="AlphaFoldDB" id="W7D8D6"/>
<evidence type="ECO:0000256" key="12">
    <source>
        <dbReference type="RuleBase" id="RU362012"/>
    </source>
</evidence>
<evidence type="ECO:0000256" key="5">
    <source>
        <dbReference type="ARBA" id="ARBA00011881"/>
    </source>
</evidence>
<dbReference type="Gene3D" id="3.40.50.1100">
    <property type="match status" value="2"/>
</dbReference>
<dbReference type="FunFam" id="3.40.1020.10:FF:000002">
    <property type="entry name" value="L-threonine dehydratase"/>
    <property type="match status" value="1"/>
</dbReference>
<comment type="subunit">
    <text evidence="5 12">Homotetramer.</text>
</comment>
<evidence type="ECO:0000256" key="10">
    <source>
        <dbReference type="ARBA" id="ARBA00023304"/>
    </source>
</evidence>
<evidence type="ECO:0000256" key="2">
    <source>
        <dbReference type="ARBA" id="ARBA00001933"/>
    </source>
</evidence>
<dbReference type="PROSITE" id="PS00165">
    <property type="entry name" value="DEHYDRATASE_SER_THR"/>
    <property type="match status" value="1"/>
</dbReference>
<dbReference type="SUPFAM" id="SSF53686">
    <property type="entry name" value="Tryptophan synthase beta subunit-like PLP-dependent enzymes"/>
    <property type="match status" value="1"/>
</dbReference>
<comment type="pathway">
    <text evidence="3 12">Amino-acid biosynthesis; L-isoleucine biosynthesis; 2-oxobutanoate from L-threonine: step 1/1.</text>
</comment>
<keyword evidence="7 12" id="KW-0412">Isoleucine biosynthesis</keyword>
<dbReference type="NCBIfam" id="TIGR02079">
    <property type="entry name" value="THD1"/>
    <property type="match status" value="1"/>
</dbReference>
<dbReference type="EMBL" id="AODH01000009">
    <property type="protein sequence ID" value="EUJ41713.1"/>
    <property type="molecule type" value="Genomic_DNA"/>
</dbReference>